<dbReference type="AlphaFoldDB" id="A0A0A9AAL1"/>
<sequence length="71" mass="7435">MPRLPEHTRPMMMLEGVHAVGSDDATPEGAHGKTPISPPPGPATDSEPGTGLKRKALLSEPSSLGMHLRSL</sequence>
<organism evidence="2">
    <name type="scientific">Arundo donax</name>
    <name type="common">Giant reed</name>
    <name type="synonym">Donax arundinaceus</name>
    <dbReference type="NCBI Taxonomy" id="35708"/>
    <lineage>
        <taxon>Eukaryota</taxon>
        <taxon>Viridiplantae</taxon>
        <taxon>Streptophyta</taxon>
        <taxon>Embryophyta</taxon>
        <taxon>Tracheophyta</taxon>
        <taxon>Spermatophyta</taxon>
        <taxon>Magnoliopsida</taxon>
        <taxon>Liliopsida</taxon>
        <taxon>Poales</taxon>
        <taxon>Poaceae</taxon>
        <taxon>PACMAD clade</taxon>
        <taxon>Arundinoideae</taxon>
        <taxon>Arundineae</taxon>
        <taxon>Arundo</taxon>
    </lineage>
</organism>
<protein>
    <submittedName>
        <fullName evidence="2">Uncharacterized protein</fullName>
    </submittedName>
</protein>
<reference evidence="2" key="2">
    <citation type="journal article" date="2015" name="Data Brief">
        <title>Shoot transcriptome of the giant reed, Arundo donax.</title>
        <authorList>
            <person name="Barrero R.A."/>
            <person name="Guerrero F.D."/>
            <person name="Moolhuijzen P."/>
            <person name="Goolsby J.A."/>
            <person name="Tidwell J."/>
            <person name="Bellgard S.E."/>
            <person name="Bellgard M.I."/>
        </authorList>
    </citation>
    <scope>NUCLEOTIDE SEQUENCE</scope>
    <source>
        <tissue evidence="2">Shoot tissue taken approximately 20 cm above the soil surface</tissue>
    </source>
</reference>
<feature type="region of interest" description="Disordered" evidence="1">
    <location>
        <begin position="19"/>
        <end position="71"/>
    </location>
</feature>
<reference evidence="2" key="1">
    <citation type="submission" date="2014-09" db="EMBL/GenBank/DDBJ databases">
        <authorList>
            <person name="Magalhaes I.L.F."/>
            <person name="Oliveira U."/>
            <person name="Santos F.R."/>
            <person name="Vidigal T.H.D.A."/>
            <person name="Brescovit A.D."/>
            <person name="Santos A.J."/>
        </authorList>
    </citation>
    <scope>NUCLEOTIDE SEQUENCE</scope>
    <source>
        <tissue evidence="2">Shoot tissue taken approximately 20 cm above the soil surface</tissue>
    </source>
</reference>
<accession>A0A0A9AAL1</accession>
<proteinExistence type="predicted"/>
<evidence type="ECO:0000256" key="1">
    <source>
        <dbReference type="SAM" id="MobiDB-lite"/>
    </source>
</evidence>
<dbReference type="EMBL" id="GBRH01249804">
    <property type="protein sequence ID" value="JAD48091.1"/>
    <property type="molecule type" value="Transcribed_RNA"/>
</dbReference>
<name>A0A0A9AAL1_ARUDO</name>
<evidence type="ECO:0000313" key="2">
    <source>
        <dbReference type="EMBL" id="JAD48091.1"/>
    </source>
</evidence>